<dbReference type="AlphaFoldDB" id="A0A1I5A1T0"/>
<evidence type="ECO:0000313" key="2">
    <source>
        <dbReference type="Proteomes" id="UP000199036"/>
    </source>
</evidence>
<dbReference type="InterPro" id="IPR046144">
    <property type="entry name" value="DUF6146"/>
</dbReference>
<organism evidence="1 2">
    <name type="scientific">Paenimyroides ummariense</name>
    <dbReference type="NCBI Taxonomy" id="913024"/>
    <lineage>
        <taxon>Bacteria</taxon>
        <taxon>Pseudomonadati</taxon>
        <taxon>Bacteroidota</taxon>
        <taxon>Flavobacteriia</taxon>
        <taxon>Flavobacteriales</taxon>
        <taxon>Flavobacteriaceae</taxon>
        <taxon>Paenimyroides</taxon>
    </lineage>
</organism>
<dbReference type="Proteomes" id="UP000199036">
    <property type="component" value="Unassembled WGS sequence"/>
</dbReference>
<dbReference type="EMBL" id="FOVI01000007">
    <property type="protein sequence ID" value="SFN56434.1"/>
    <property type="molecule type" value="Genomic_DNA"/>
</dbReference>
<dbReference type="RefSeq" id="WP_091521512.1">
    <property type="nucleotide sequence ID" value="NZ_FOVI01000007.1"/>
</dbReference>
<evidence type="ECO:0000313" key="1">
    <source>
        <dbReference type="EMBL" id="SFN56434.1"/>
    </source>
</evidence>
<dbReference type="STRING" id="913024.SAMN05421741_10768"/>
<evidence type="ECO:0008006" key="3">
    <source>
        <dbReference type="Google" id="ProtNLM"/>
    </source>
</evidence>
<accession>A0A1I5A1T0</accession>
<sequence length="134" mass="15941">MKTVNLFLGIMGLSFMSCVVQPKTDAVDKGTTKIENGKVTLSNPDLEYEVIIMDNGFERWFSTNRKPKDHYSITFLENKNRRWVQEWNAHAGRMNSVIEYTIDYNSQTHYGYEVNYMLYHYLFYFQQVNNLRLD</sequence>
<dbReference type="PROSITE" id="PS51257">
    <property type="entry name" value="PROKAR_LIPOPROTEIN"/>
    <property type="match status" value="1"/>
</dbReference>
<dbReference type="Pfam" id="PF19643">
    <property type="entry name" value="DUF6146"/>
    <property type="match status" value="1"/>
</dbReference>
<reference evidence="2" key="1">
    <citation type="submission" date="2016-10" db="EMBL/GenBank/DDBJ databases">
        <authorList>
            <person name="Varghese N."/>
            <person name="Submissions S."/>
        </authorList>
    </citation>
    <scope>NUCLEOTIDE SEQUENCE [LARGE SCALE GENOMIC DNA]</scope>
    <source>
        <strain evidence="2">DS-12</strain>
    </source>
</reference>
<protein>
    <recommendedName>
        <fullName evidence="3">Lipoprotein</fullName>
    </recommendedName>
</protein>
<name>A0A1I5A1T0_9FLAO</name>
<keyword evidence="2" id="KW-1185">Reference proteome</keyword>
<proteinExistence type="predicted"/>
<gene>
    <name evidence="1" type="ORF">SAMN05421741_10768</name>
</gene>
<dbReference type="OrthoDB" id="1119488at2"/>